<dbReference type="Proteomes" id="UP001066276">
    <property type="component" value="Chromosome 4_2"/>
</dbReference>
<proteinExistence type="predicted"/>
<sequence>MCCALACGSRLLTVHTESVTQVLYSGLREPVTGSAYRERDASAVLWPAAAGYWQSRLLAVHTESVTHVLCTGLQEQGTGSAYRERDPSAVLWPGGAGYWQCIEREQALCSGLREQVTGSAYRESVTQALCTGLQEQVTGSAYRERDASAVLWPAGAGYWQCIQRAWCKCCALACGSRLLAVHTESVTQVLCSGLREQVAGSAYRESVTQALCTGLREQVTGSAYRESMTQALFTEVMLAYSLPRVTQRVLEPVTGHGQERHIPHRNGLLVGKTGDILMEIIVAYGQLKHCSTGVTSTPIYAPAAAVDLRAVNATMGRFPGKLNESPFWVTSKTSQLEAVYPHSTPQNNKYVPFNGDSPNPAATPDIGNRICNPAASTQHLCTQRC</sequence>
<reference evidence="1" key="1">
    <citation type="journal article" date="2022" name="bioRxiv">
        <title>Sequencing and chromosome-scale assembly of the giantPleurodeles waltlgenome.</title>
        <authorList>
            <person name="Brown T."/>
            <person name="Elewa A."/>
            <person name="Iarovenko S."/>
            <person name="Subramanian E."/>
            <person name="Araus A.J."/>
            <person name="Petzold A."/>
            <person name="Susuki M."/>
            <person name="Suzuki K.-i.T."/>
            <person name="Hayashi T."/>
            <person name="Toyoda A."/>
            <person name="Oliveira C."/>
            <person name="Osipova E."/>
            <person name="Leigh N.D."/>
            <person name="Simon A."/>
            <person name="Yun M.H."/>
        </authorList>
    </citation>
    <scope>NUCLEOTIDE SEQUENCE</scope>
    <source>
        <strain evidence="1">20211129_DDA</strain>
        <tissue evidence="1">Liver</tissue>
    </source>
</reference>
<evidence type="ECO:0000313" key="1">
    <source>
        <dbReference type="EMBL" id="KAJ1167057.1"/>
    </source>
</evidence>
<dbReference type="EMBL" id="JANPWB010000008">
    <property type="protein sequence ID" value="KAJ1167057.1"/>
    <property type="molecule type" value="Genomic_DNA"/>
</dbReference>
<name>A0AAV7SSY2_PLEWA</name>
<accession>A0AAV7SSY2</accession>
<comment type="caution">
    <text evidence="1">The sequence shown here is derived from an EMBL/GenBank/DDBJ whole genome shotgun (WGS) entry which is preliminary data.</text>
</comment>
<keyword evidence="2" id="KW-1185">Reference proteome</keyword>
<evidence type="ECO:0000313" key="2">
    <source>
        <dbReference type="Proteomes" id="UP001066276"/>
    </source>
</evidence>
<protein>
    <submittedName>
        <fullName evidence="1">Uncharacterized protein</fullName>
    </submittedName>
</protein>
<dbReference type="AlphaFoldDB" id="A0AAV7SSY2"/>
<gene>
    <name evidence="1" type="ORF">NDU88_007450</name>
</gene>
<organism evidence="1 2">
    <name type="scientific">Pleurodeles waltl</name>
    <name type="common">Iberian ribbed newt</name>
    <dbReference type="NCBI Taxonomy" id="8319"/>
    <lineage>
        <taxon>Eukaryota</taxon>
        <taxon>Metazoa</taxon>
        <taxon>Chordata</taxon>
        <taxon>Craniata</taxon>
        <taxon>Vertebrata</taxon>
        <taxon>Euteleostomi</taxon>
        <taxon>Amphibia</taxon>
        <taxon>Batrachia</taxon>
        <taxon>Caudata</taxon>
        <taxon>Salamandroidea</taxon>
        <taxon>Salamandridae</taxon>
        <taxon>Pleurodelinae</taxon>
        <taxon>Pleurodeles</taxon>
    </lineage>
</organism>